<keyword evidence="11" id="KW-1185">Reference proteome</keyword>
<dbReference type="CDD" id="cd06455">
    <property type="entry name" value="M3A_TOP"/>
    <property type="match status" value="1"/>
</dbReference>
<keyword evidence="4 7" id="KW-0378">Hydrolase</keyword>
<dbReference type="PANTHER" id="PTHR11804">
    <property type="entry name" value="PROTEASE M3 THIMET OLIGOPEPTIDASE-RELATED"/>
    <property type="match status" value="1"/>
</dbReference>
<evidence type="ECO:0000256" key="5">
    <source>
        <dbReference type="ARBA" id="ARBA00022833"/>
    </source>
</evidence>
<dbReference type="AlphaFoldDB" id="A0A9X2BZ65"/>
<dbReference type="GO" id="GO:0006518">
    <property type="term" value="P:peptide metabolic process"/>
    <property type="evidence" value="ECO:0007669"/>
    <property type="project" value="TreeGrafter"/>
</dbReference>
<proteinExistence type="inferred from homology"/>
<dbReference type="EMBL" id="JAJLJH010000002">
    <property type="protein sequence ID" value="MCK9686012.1"/>
    <property type="molecule type" value="Genomic_DNA"/>
</dbReference>
<dbReference type="Gene3D" id="3.40.390.10">
    <property type="entry name" value="Collagenase (Catalytic Domain)"/>
    <property type="match status" value="1"/>
</dbReference>
<evidence type="ECO:0000313" key="10">
    <source>
        <dbReference type="EMBL" id="MCK9686012.1"/>
    </source>
</evidence>
<evidence type="ECO:0000256" key="3">
    <source>
        <dbReference type="ARBA" id="ARBA00022723"/>
    </source>
</evidence>
<comment type="caution">
    <text evidence="10">The sequence shown here is derived from an EMBL/GenBank/DDBJ whole genome shotgun (WGS) entry which is preliminary data.</text>
</comment>
<dbReference type="GO" id="GO:0006508">
    <property type="term" value="P:proteolysis"/>
    <property type="evidence" value="ECO:0007669"/>
    <property type="project" value="UniProtKB-KW"/>
</dbReference>
<name>A0A9X2BZ65_9BURK</name>
<feature type="domain" description="Peptidase M3A/M3B catalytic" evidence="9">
    <location>
        <begin position="250"/>
        <end position="681"/>
    </location>
</feature>
<accession>A0A9X2BZ65</accession>
<dbReference type="InterPro" id="IPR024079">
    <property type="entry name" value="MetalloPept_cat_dom_sf"/>
</dbReference>
<organism evidence="10 11">
    <name type="scientific">Scleromatobacter humisilvae</name>
    <dbReference type="NCBI Taxonomy" id="2897159"/>
    <lineage>
        <taxon>Bacteria</taxon>
        <taxon>Pseudomonadati</taxon>
        <taxon>Pseudomonadota</taxon>
        <taxon>Betaproteobacteria</taxon>
        <taxon>Burkholderiales</taxon>
        <taxon>Sphaerotilaceae</taxon>
        <taxon>Scleromatobacter</taxon>
    </lineage>
</organism>
<evidence type="ECO:0000256" key="2">
    <source>
        <dbReference type="ARBA" id="ARBA00022670"/>
    </source>
</evidence>
<gene>
    <name evidence="10" type="ORF">LPC04_09865</name>
</gene>
<evidence type="ECO:0000256" key="1">
    <source>
        <dbReference type="ARBA" id="ARBA00006040"/>
    </source>
</evidence>
<dbReference type="InterPro" id="IPR024077">
    <property type="entry name" value="Neurolysin/TOP_dom2"/>
</dbReference>
<evidence type="ECO:0000256" key="7">
    <source>
        <dbReference type="RuleBase" id="RU003435"/>
    </source>
</evidence>
<reference evidence="10" key="1">
    <citation type="submission" date="2021-11" db="EMBL/GenBank/DDBJ databases">
        <title>BS-T2-15 a new species belonging to the Comamonadaceae family isolated from the soil of a French oak forest.</title>
        <authorList>
            <person name="Mieszkin S."/>
            <person name="Alain K."/>
        </authorList>
    </citation>
    <scope>NUCLEOTIDE SEQUENCE</scope>
    <source>
        <strain evidence="10">BS-T2-15</strain>
    </source>
</reference>
<dbReference type="Proteomes" id="UP001139353">
    <property type="component" value="Unassembled WGS sequence"/>
</dbReference>
<evidence type="ECO:0000313" key="11">
    <source>
        <dbReference type="Proteomes" id="UP001139353"/>
    </source>
</evidence>
<comment type="cofactor">
    <cofactor evidence="7">
        <name>Zn(2+)</name>
        <dbReference type="ChEBI" id="CHEBI:29105"/>
    </cofactor>
    <text evidence="7">Binds 1 zinc ion.</text>
</comment>
<dbReference type="Gene3D" id="1.10.1370.10">
    <property type="entry name" value="Neurolysin, domain 3"/>
    <property type="match status" value="1"/>
</dbReference>
<keyword evidence="6 7" id="KW-0482">Metalloprotease</keyword>
<keyword evidence="2 7" id="KW-0645">Protease</keyword>
<dbReference type="PANTHER" id="PTHR11804:SF84">
    <property type="entry name" value="SACCHAROLYSIN"/>
    <property type="match status" value="1"/>
</dbReference>
<keyword evidence="8" id="KW-0732">Signal</keyword>
<dbReference type="InterPro" id="IPR001567">
    <property type="entry name" value="Pept_M3A_M3B_dom"/>
</dbReference>
<dbReference type="GO" id="GO:0004222">
    <property type="term" value="F:metalloendopeptidase activity"/>
    <property type="evidence" value="ECO:0007669"/>
    <property type="project" value="InterPro"/>
</dbReference>
<evidence type="ECO:0000259" key="9">
    <source>
        <dbReference type="Pfam" id="PF01432"/>
    </source>
</evidence>
<keyword evidence="5 7" id="KW-0862">Zinc</keyword>
<protein>
    <submittedName>
        <fullName evidence="10">Zn-dependent oligopeptidase</fullName>
    </submittedName>
</protein>
<sequence>MKRSNVFPAALALAAALATAVPSADAAPARRRAPAHPKPIPVKPVVENPVADLPFPKFDHGPQVASACTTGLEGALMRVKELEKRKAGADWLKGWENLYNWEEDQSGALIFLQNVHPDADVRTESEKCEQRWSDFQATLGMNEAVYQGAKQTVAVLKDPVDKRAAQRALEAFEDSGVALPKDKQARAKAIADKLATLSQQFNRNIRDARTLVAFTDAELKGVPESAWKEQPRDAGGRVTLPIDGPIYATVMQTADDAGARERLWRAKTNEGGPDNLKLLAQIEQLRLEQAKLFGFASYDEFVLRRRMVESPARAAKFLDDVRAAVAEQDQHDVAELRQAKARHLGQPLESTKLQRWDTMFYSERVLHDRFNVDDEAFRPYFPPQDSLRFVMRVAEKMFGIRYDKVANANVWAPEVQAWAVTDVASNRKIATLFVDPTPRDGKYNRAATWNYRNGATSVPRQAQSALVVNFDKRGLTLRELETLMHEFGHTLRDNLSATRYASDAGENVAQDVAEAPSQMLEDWVYDKKVLKVFQEVCPTCKPVPDDLVDKARAARDFGKGSQVARQQLYAAYDLALHGAASPDPMETWEKMEAATSLGYVSGTTFPSGFAHIAGGYGAGYYGYLWSQAVAADMRTAFASDKLDPKVGARFRATVLAEGAQKPPQQVVKDFLGRDGSSQAFFDWLKK</sequence>
<feature type="signal peptide" evidence="8">
    <location>
        <begin position="1"/>
        <end position="26"/>
    </location>
</feature>
<evidence type="ECO:0000256" key="8">
    <source>
        <dbReference type="SAM" id="SignalP"/>
    </source>
</evidence>
<dbReference type="Pfam" id="PF01432">
    <property type="entry name" value="Peptidase_M3"/>
    <property type="match status" value="1"/>
</dbReference>
<comment type="similarity">
    <text evidence="1 7">Belongs to the peptidase M3 family.</text>
</comment>
<evidence type="ECO:0000256" key="6">
    <source>
        <dbReference type="ARBA" id="ARBA00023049"/>
    </source>
</evidence>
<evidence type="ECO:0000256" key="4">
    <source>
        <dbReference type="ARBA" id="ARBA00022801"/>
    </source>
</evidence>
<dbReference type="InterPro" id="IPR045090">
    <property type="entry name" value="Pept_M3A_M3B"/>
</dbReference>
<dbReference type="GO" id="GO:0046872">
    <property type="term" value="F:metal ion binding"/>
    <property type="evidence" value="ECO:0007669"/>
    <property type="project" value="UniProtKB-UniRule"/>
</dbReference>
<dbReference type="SUPFAM" id="SSF55486">
    <property type="entry name" value="Metalloproteases ('zincins'), catalytic domain"/>
    <property type="match status" value="1"/>
</dbReference>
<keyword evidence="3 7" id="KW-0479">Metal-binding</keyword>
<dbReference type="InterPro" id="IPR024080">
    <property type="entry name" value="Neurolysin/TOP_N"/>
</dbReference>
<dbReference type="Gene3D" id="1.20.1050.40">
    <property type="entry name" value="Endopeptidase. Chain P, domain 1"/>
    <property type="match status" value="1"/>
</dbReference>
<dbReference type="RefSeq" id="WP_275682044.1">
    <property type="nucleotide sequence ID" value="NZ_JAJLJH010000002.1"/>
</dbReference>
<feature type="chain" id="PRO_5040926935" evidence="8">
    <location>
        <begin position="27"/>
        <end position="686"/>
    </location>
</feature>